<dbReference type="HOGENOM" id="CLU_2922787_0_0_1"/>
<evidence type="ECO:0000313" key="1">
    <source>
        <dbReference type="EMBL" id="KDR65425.1"/>
    </source>
</evidence>
<keyword evidence="2" id="KW-1185">Reference proteome</keyword>
<gene>
    <name evidence="1" type="ORF">GALMADRAFT_1291590</name>
</gene>
<accession>A0A067S3L3</accession>
<sequence>MPRHILKIQYDAPPAAHAHAVGASGTLLAHPVISVWNTGGVGSDLASPVREKYRFHSALTT</sequence>
<dbReference type="AlphaFoldDB" id="A0A067S3L3"/>
<dbReference type="Proteomes" id="UP000027222">
    <property type="component" value="Unassembled WGS sequence"/>
</dbReference>
<name>A0A067S3L3_GALM3</name>
<organism evidence="1 2">
    <name type="scientific">Galerina marginata (strain CBS 339.88)</name>
    <dbReference type="NCBI Taxonomy" id="685588"/>
    <lineage>
        <taxon>Eukaryota</taxon>
        <taxon>Fungi</taxon>
        <taxon>Dikarya</taxon>
        <taxon>Basidiomycota</taxon>
        <taxon>Agaricomycotina</taxon>
        <taxon>Agaricomycetes</taxon>
        <taxon>Agaricomycetidae</taxon>
        <taxon>Agaricales</taxon>
        <taxon>Agaricineae</taxon>
        <taxon>Strophariaceae</taxon>
        <taxon>Galerina</taxon>
    </lineage>
</organism>
<reference evidence="2" key="1">
    <citation type="journal article" date="2014" name="Proc. Natl. Acad. Sci. U.S.A.">
        <title>Extensive sampling of basidiomycete genomes demonstrates inadequacy of the white-rot/brown-rot paradigm for wood decay fungi.</title>
        <authorList>
            <person name="Riley R."/>
            <person name="Salamov A.A."/>
            <person name="Brown D.W."/>
            <person name="Nagy L.G."/>
            <person name="Floudas D."/>
            <person name="Held B.W."/>
            <person name="Levasseur A."/>
            <person name="Lombard V."/>
            <person name="Morin E."/>
            <person name="Otillar R."/>
            <person name="Lindquist E.A."/>
            <person name="Sun H."/>
            <person name="LaButti K.M."/>
            <person name="Schmutz J."/>
            <person name="Jabbour D."/>
            <person name="Luo H."/>
            <person name="Baker S.E."/>
            <person name="Pisabarro A.G."/>
            <person name="Walton J.D."/>
            <person name="Blanchette R.A."/>
            <person name="Henrissat B."/>
            <person name="Martin F."/>
            <person name="Cullen D."/>
            <person name="Hibbett D.S."/>
            <person name="Grigoriev I.V."/>
        </authorList>
    </citation>
    <scope>NUCLEOTIDE SEQUENCE [LARGE SCALE GENOMIC DNA]</scope>
    <source>
        <strain evidence="2">CBS 339.88</strain>
    </source>
</reference>
<dbReference type="EMBL" id="KL142449">
    <property type="protein sequence ID" value="KDR65425.1"/>
    <property type="molecule type" value="Genomic_DNA"/>
</dbReference>
<evidence type="ECO:0000313" key="2">
    <source>
        <dbReference type="Proteomes" id="UP000027222"/>
    </source>
</evidence>
<protein>
    <submittedName>
        <fullName evidence="1">Uncharacterized protein</fullName>
    </submittedName>
</protein>
<proteinExistence type="predicted"/>